<dbReference type="InterPro" id="IPR017927">
    <property type="entry name" value="FAD-bd_FR_type"/>
</dbReference>
<dbReference type="Proteomes" id="UP000078116">
    <property type="component" value="Unassembled WGS sequence"/>
</dbReference>
<dbReference type="InterPro" id="IPR001041">
    <property type="entry name" value="2Fe-2S_ferredoxin-type"/>
</dbReference>
<evidence type="ECO:0000259" key="7">
    <source>
        <dbReference type="PROSITE" id="PS51085"/>
    </source>
</evidence>
<dbReference type="Pfam" id="PF00111">
    <property type="entry name" value="Fer2"/>
    <property type="match status" value="1"/>
</dbReference>
<dbReference type="PROSITE" id="PS51085">
    <property type="entry name" value="2FE2S_FER_2"/>
    <property type="match status" value="1"/>
</dbReference>
<evidence type="ECO:0000313" key="12">
    <source>
        <dbReference type="Proteomes" id="UP000078116"/>
    </source>
</evidence>
<keyword evidence="3" id="KW-0479">Metal-binding</keyword>
<evidence type="ECO:0000256" key="6">
    <source>
        <dbReference type="ARBA" id="ARBA00023014"/>
    </source>
</evidence>
<keyword evidence="9" id="KW-0808">Transferase</keyword>
<keyword evidence="4" id="KW-0560">Oxidoreductase</keyword>
<evidence type="ECO:0000256" key="4">
    <source>
        <dbReference type="ARBA" id="ARBA00023002"/>
    </source>
</evidence>
<dbReference type="SUPFAM" id="SSF52343">
    <property type="entry name" value="Ferredoxin reductase-like, C-terminal NADP-linked domain"/>
    <property type="match status" value="1"/>
</dbReference>
<evidence type="ECO:0000259" key="8">
    <source>
        <dbReference type="PROSITE" id="PS51384"/>
    </source>
</evidence>
<dbReference type="PRINTS" id="PR00409">
    <property type="entry name" value="PHDIOXRDTASE"/>
</dbReference>
<keyword evidence="1" id="KW-0285">Flavoprotein</keyword>
<dbReference type="Gene3D" id="3.40.50.80">
    <property type="entry name" value="Nucleotide-binding domain of ferredoxin-NADP reductase (FNR) module"/>
    <property type="match status" value="1"/>
</dbReference>
<evidence type="ECO:0000256" key="3">
    <source>
        <dbReference type="ARBA" id="ARBA00022723"/>
    </source>
</evidence>
<dbReference type="InterPro" id="IPR050415">
    <property type="entry name" value="MRET"/>
</dbReference>
<dbReference type="PROSITE" id="PS00197">
    <property type="entry name" value="2FE2S_FER_1"/>
    <property type="match status" value="1"/>
</dbReference>
<reference evidence="11 12" key="1">
    <citation type="submission" date="2016-04" db="EMBL/GenBank/DDBJ databases">
        <title>Reclassification of Paraburkholderia panaciterrae (Farh et al. 2015) Dobritsa &amp; Samadpour 2016 as a later homotypic synonym of Paraburkholderia ginsengiterrae (Farh et al. 2015) Dobritsa &amp; Samadpour 2016.</title>
        <authorList>
            <person name="Dobritsa A.P."/>
            <person name="Kutumbaka K."/>
            <person name="Samadpour M."/>
        </authorList>
    </citation>
    <scope>NUCLEOTIDE SEQUENCE [LARGE SCALE GENOMIC DNA]</scope>
    <source>
        <strain evidence="9 12">DCY85</strain>
        <strain evidence="10 11">DCY85-1</strain>
    </source>
</reference>
<dbReference type="Gene3D" id="3.10.20.30">
    <property type="match status" value="1"/>
</dbReference>
<dbReference type="Proteomes" id="UP000077961">
    <property type="component" value="Unassembled WGS sequence"/>
</dbReference>
<evidence type="ECO:0000313" key="11">
    <source>
        <dbReference type="Proteomes" id="UP000077961"/>
    </source>
</evidence>
<dbReference type="GO" id="GO:0046872">
    <property type="term" value="F:metal ion binding"/>
    <property type="evidence" value="ECO:0007669"/>
    <property type="project" value="UniProtKB-KW"/>
</dbReference>
<evidence type="ECO:0000313" key="9">
    <source>
        <dbReference type="EMBL" id="OAJ53676.1"/>
    </source>
</evidence>
<comment type="caution">
    <text evidence="9">The sequence shown here is derived from an EMBL/GenBank/DDBJ whole genome shotgun (WGS) entry which is preliminary data.</text>
</comment>
<dbReference type="InterPro" id="IPR036010">
    <property type="entry name" value="2Fe-2S_ferredoxin-like_sf"/>
</dbReference>
<dbReference type="RefSeq" id="WP_064270788.1">
    <property type="nucleotide sequence ID" value="NZ_LXJZ01000202.1"/>
</dbReference>
<feature type="domain" description="2Fe-2S ferredoxin-type" evidence="7">
    <location>
        <begin position="229"/>
        <end position="318"/>
    </location>
</feature>
<dbReference type="OrthoDB" id="544091at2"/>
<dbReference type="EMBL" id="LXKA01000357">
    <property type="protein sequence ID" value="OAJ53676.1"/>
    <property type="molecule type" value="Genomic_DNA"/>
</dbReference>
<dbReference type="CDD" id="cd06185">
    <property type="entry name" value="PDR_like"/>
    <property type="match status" value="1"/>
</dbReference>
<dbReference type="STRING" id="1462993.A6V36_36075"/>
<dbReference type="CDD" id="cd00207">
    <property type="entry name" value="fer2"/>
    <property type="match status" value="1"/>
</dbReference>
<name>A0A1A9N0Z9_9BURK</name>
<dbReference type="PANTHER" id="PTHR47354:SF1">
    <property type="entry name" value="CARNITINE MONOOXYGENASE REDUCTASE SUBUNIT"/>
    <property type="match status" value="1"/>
</dbReference>
<dbReference type="Gene3D" id="2.40.30.10">
    <property type="entry name" value="Translation factors"/>
    <property type="match status" value="1"/>
</dbReference>
<proteinExistence type="predicted"/>
<keyword evidence="5" id="KW-0408">Iron</keyword>
<keyword evidence="6" id="KW-0411">Iron-sulfur</keyword>
<dbReference type="SUPFAM" id="SSF54292">
    <property type="entry name" value="2Fe-2S ferredoxin-like"/>
    <property type="match status" value="1"/>
</dbReference>
<dbReference type="GO" id="GO:0051537">
    <property type="term" value="F:2 iron, 2 sulfur cluster binding"/>
    <property type="evidence" value="ECO:0007669"/>
    <property type="project" value="UniProtKB-KW"/>
</dbReference>
<gene>
    <name evidence="10" type="ORF">A6V36_36075</name>
    <name evidence="9" type="ORF">A6V37_35400</name>
</gene>
<sequence>MDRLAVRVTRKKIEAENVVSLELTSIGGQSLPAFSAGSHIDIVVRDGIVRQYSLCNAPTERHRYVIGVLRDPYSRGGSMAIHDAVVEGTILHISEPKNHFALKPARRSLLLAGGIGVTPIICMAEQLTRIGADFEMHYCTRSLERTAFHQRIIGSPFSDRVSFHFGDGPAPQRLNLPLLLGNPESDIALYVCGPGGFIDSVIKTAENLGWQGQQIIFERFGALTRSSASDVSFEVKVASSGKIITIAGGKTIVAVLAEHGVDVPVSCEQGVCGTCVTRVLAGTPDHQDLYFTDEEHAKNDQMTLCCSRSKSALLVLDL</sequence>
<dbReference type="PANTHER" id="PTHR47354">
    <property type="entry name" value="NADH OXIDOREDUCTASE HCR"/>
    <property type="match status" value="1"/>
</dbReference>
<evidence type="ECO:0000256" key="5">
    <source>
        <dbReference type="ARBA" id="ARBA00023004"/>
    </source>
</evidence>
<feature type="domain" description="FAD-binding FR-type" evidence="8">
    <location>
        <begin position="1"/>
        <end position="103"/>
    </location>
</feature>
<dbReference type="EMBL" id="LXJZ01000202">
    <property type="protein sequence ID" value="OAJ54337.1"/>
    <property type="molecule type" value="Genomic_DNA"/>
</dbReference>
<keyword evidence="9" id="KW-0489">Methyltransferase</keyword>
<evidence type="ECO:0000256" key="1">
    <source>
        <dbReference type="ARBA" id="ARBA00022630"/>
    </source>
</evidence>
<organism evidence="9 12">
    <name type="scientific">Paraburkholderia ginsengiterrae</name>
    <dbReference type="NCBI Taxonomy" id="1462993"/>
    <lineage>
        <taxon>Bacteria</taxon>
        <taxon>Pseudomonadati</taxon>
        <taxon>Pseudomonadota</taxon>
        <taxon>Betaproteobacteria</taxon>
        <taxon>Burkholderiales</taxon>
        <taxon>Burkholderiaceae</taxon>
        <taxon>Paraburkholderia</taxon>
    </lineage>
</organism>
<dbReference type="GO" id="GO:0008168">
    <property type="term" value="F:methyltransferase activity"/>
    <property type="evidence" value="ECO:0007669"/>
    <property type="project" value="UniProtKB-KW"/>
</dbReference>
<dbReference type="InterPro" id="IPR017938">
    <property type="entry name" value="Riboflavin_synthase-like_b-brl"/>
</dbReference>
<keyword evidence="11" id="KW-1185">Reference proteome</keyword>
<dbReference type="GO" id="GO:0032259">
    <property type="term" value="P:methylation"/>
    <property type="evidence" value="ECO:0007669"/>
    <property type="project" value="UniProtKB-KW"/>
</dbReference>
<dbReference type="InterPro" id="IPR039261">
    <property type="entry name" value="FNR_nucleotide-bd"/>
</dbReference>
<dbReference type="SUPFAM" id="SSF63380">
    <property type="entry name" value="Riboflavin synthase domain-like"/>
    <property type="match status" value="1"/>
</dbReference>
<dbReference type="InterPro" id="IPR012675">
    <property type="entry name" value="Beta-grasp_dom_sf"/>
</dbReference>
<protein>
    <submittedName>
        <fullName evidence="9">Vanillate O-demethylase oxidoreductase</fullName>
    </submittedName>
</protein>
<evidence type="ECO:0000256" key="2">
    <source>
        <dbReference type="ARBA" id="ARBA00022714"/>
    </source>
</evidence>
<dbReference type="PROSITE" id="PS51384">
    <property type="entry name" value="FAD_FR"/>
    <property type="match status" value="1"/>
</dbReference>
<dbReference type="AlphaFoldDB" id="A0A1A9N0Z9"/>
<accession>A0A1A9N0Z9</accession>
<dbReference type="GO" id="GO:0016491">
    <property type="term" value="F:oxidoreductase activity"/>
    <property type="evidence" value="ECO:0007669"/>
    <property type="project" value="UniProtKB-KW"/>
</dbReference>
<keyword evidence="2" id="KW-0001">2Fe-2S</keyword>
<evidence type="ECO:0000313" key="10">
    <source>
        <dbReference type="EMBL" id="OAJ54337.1"/>
    </source>
</evidence>
<dbReference type="InterPro" id="IPR006058">
    <property type="entry name" value="2Fe2S_fd_BS"/>
</dbReference>